<dbReference type="InterPro" id="IPR005025">
    <property type="entry name" value="FMN_Rdtase-like_dom"/>
</dbReference>
<evidence type="ECO:0000313" key="2">
    <source>
        <dbReference type="EMBL" id="VAW74304.1"/>
    </source>
</evidence>
<protein>
    <submittedName>
        <fullName evidence="2">NADPH-dependent FMN reductase</fullName>
    </submittedName>
</protein>
<dbReference type="GO" id="GO:0010181">
    <property type="term" value="F:FMN binding"/>
    <property type="evidence" value="ECO:0007669"/>
    <property type="project" value="TreeGrafter"/>
</dbReference>
<reference evidence="2" key="1">
    <citation type="submission" date="2018-06" db="EMBL/GenBank/DDBJ databases">
        <authorList>
            <person name="Zhirakovskaya E."/>
        </authorList>
    </citation>
    <scope>NUCLEOTIDE SEQUENCE</scope>
</reference>
<proteinExistence type="predicted"/>
<dbReference type="AlphaFoldDB" id="A0A3B0YZD4"/>
<dbReference type="EMBL" id="UOFN01000033">
    <property type="protein sequence ID" value="VAW74304.1"/>
    <property type="molecule type" value="Genomic_DNA"/>
</dbReference>
<dbReference type="InterPro" id="IPR050712">
    <property type="entry name" value="NAD(P)H-dep_reductase"/>
</dbReference>
<dbReference type="Gene3D" id="3.40.50.360">
    <property type="match status" value="1"/>
</dbReference>
<dbReference type="SUPFAM" id="SSF52218">
    <property type="entry name" value="Flavoproteins"/>
    <property type="match status" value="1"/>
</dbReference>
<dbReference type="Pfam" id="PF03358">
    <property type="entry name" value="FMN_red"/>
    <property type="match status" value="1"/>
</dbReference>
<gene>
    <name evidence="2" type="ORF">MNBD_GAMMA15-2600</name>
</gene>
<evidence type="ECO:0000259" key="1">
    <source>
        <dbReference type="Pfam" id="PF03358"/>
    </source>
</evidence>
<dbReference type="InterPro" id="IPR029039">
    <property type="entry name" value="Flavoprotein-like_sf"/>
</dbReference>
<dbReference type="GO" id="GO:0005829">
    <property type="term" value="C:cytosol"/>
    <property type="evidence" value="ECO:0007669"/>
    <property type="project" value="TreeGrafter"/>
</dbReference>
<dbReference type="PANTHER" id="PTHR30543:SF31">
    <property type="entry name" value="NADPH-DEPENDENT AZOREDUCTASE AZR"/>
    <property type="match status" value="1"/>
</dbReference>
<accession>A0A3B0YZD4</accession>
<organism evidence="2">
    <name type="scientific">hydrothermal vent metagenome</name>
    <dbReference type="NCBI Taxonomy" id="652676"/>
    <lineage>
        <taxon>unclassified sequences</taxon>
        <taxon>metagenomes</taxon>
        <taxon>ecological metagenomes</taxon>
    </lineage>
</organism>
<feature type="domain" description="NADPH-dependent FMN reductase-like" evidence="1">
    <location>
        <begin position="1"/>
        <end position="148"/>
    </location>
</feature>
<name>A0A3B0YZD4_9ZZZZ</name>
<dbReference type="PANTHER" id="PTHR30543">
    <property type="entry name" value="CHROMATE REDUCTASE"/>
    <property type="match status" value="1"/>
</dbReference>
<dbReference type="GO" id="GO:0016491">
    <property type="term" value="F:oxidoreductase activity"/>
    <property type="evidence" value="ECO:0007669"/>
    <property type="project" value="InterPro"/>
</dbReference>
<sequence length="204" mass="22724">MKISIISGSHRNDSQSEKVARFIERTLQDKKLCDESWLYSLKGNPLPLWDESIWEGNPEWQARLSPISEQLASSDGFVVIAPEWHGQVPSGLKNFFLMWGKGELAHKPALIVTVSSADGGAYPVAELRMSSYKNNRLCYIPEQVIVRNVESVLNDDASQNNADADGYFRERITYALGVLREYALALGSVRASGAASLEKFRNGM</sequence>